<reference evidence="3" key="1">
    <citation type="submission" date="2016-10" db="EMBL/GenBank/DDBJ databases">
        <authorList>
            <person name="Beylefeld A."/>
            <person name="Abolnik C."/>
        </authorList>
    </citation>
    <scope>NUCLEOTIDE SEQUENCE [LARGE SCALE GENOMIC DNA]</scope>
    <source>
        <strain evidence="3">B359_6</strain>
    </source>
</reference>
<dbReference type="RefSeq" id="WP_073372381.1">
    <property type="nucleotide sequence ID" value="NZ_CP017813.1"/>
</dbReference>
<dbReference type="Proteomes" id="UP000184322">
    <property type="component" value="Chromosome"/>
</dbReference>
<evidence type="ECO:0000256" key="1">
    <source>
        <dbReference type="SAM" id="Phobius"/>
    </source>
</evidence>
<evidence type="ECO:0008006" key="4">
    <source>
        <dbReference type="Google" id="ProtNLM"/>
    </source>
</evidence>
<keyword evidence="3" id="KW-1185">Reference proteome</keyword>
<proteinExistence type="predicted"/>
<dbReference type="STRING" id="48003.BLA55_01670"/>
<feature type="transmembrane region" description="Helical" evidence="1">
    <location>
        <begin position="32"/>
        <end position="53"/>
    </location>
</feature>
<feature type="transmembrane region" description="Helical" evidence="1">
    <location>
        <begin position="65"/>
        <end position="88"/>
    </location>
</feature>
<dbReference type="EMBL" id="CP017813">
    <property type="protein sequence ID" value="APJ38378.1"/>
    <property type="molecule type" value="Genomic_DNA"/>
</dbReference>
<organism evidence="2 3">
    <name type="scientific">Mycoplasmopsis pullorum</name>
    <dbReference type="NCBI Taxonomy" id="48003"/>
    <lineage>
        <taxon>Bacteria</taxon>
        <taxon>Bacillati</taxon>
        <taxon>Mycoplasmatota</taxon>
        <taxon>Mycoplasmoidales</taxon>
        <taxon>Metamycoplasmataceae</taxon>
        <taxon>Mycoplasmopsis</taxon>
    </lineage>
</organism>
<keyword evidence="1" id="KW-0812">Transmembrane</keyword>
<name>A0A1L4FRZ7_9BACT</name>
<dbReference type="KEGG" id="mpul:BLA55_01670"/>
<keyword evidence="1" id="KW-1133">Transmembrane helix</keyword>
<gene>
    <name evidence="2" type="ORF">BLA55_01670</name>
</gene>
<dbReference type="AlphaFoldDB" id="A0A1L4FRZ7"/>
<evidence type="ECO:0000313" key="2">
    <source>
        <dbReference type="EMBL" id="APJ38378.1"/>
    </source>
</evidence>
<keyword evidence="1" id="KW-0472">Membrane</keyword>
<evidence type="ECO:0000313" key="3">
    <source>
        <dbReference type="Proteomes" id="UP000184322"/>
    </source>
</evidence>
<protein>
    <recommendedName>
        <fullName evidence="4">DUF4231 domain-containing protein</fullName>
    </recommendedName>
</protein>
<accession>A0A1L4FRZ7</accession>
<sequence>MSKANNNKTNVIKKADNLAKVAKKKYFKSKGIYIFLSLASIFISATTIVLNLYSIRYNTFPQETMIYFVVISIISVAITTLIAIQSLLSVSNKIAKMKQNLQKNVDTLEVLSQTQNLTKEQVDDLMNFL</sequence>